<evidence type="ECO:0000313" key="2">
    <source>
        <dbReference type="Proteomes" id="UP001632038"/>
    </source>
</evidence>
<accession>A0ABD3B7L1</accession>
<reference evidence="2" key="1">
    <citation type="journal article" date="2024" name="IScience">
        <title>Strigolactones Initiate the Formation of Haustorium-like Structures in Castilleja.</title>
        <authorList>
            <person name="Buerger M."/>
            <person name="Peterson D."/>
            <person name="Chory J."/>
        </authorList>
    </citation>
    <scope>NUCLEOTIDE SEQUENCE [LARGE SCALE GENOMIC DNA]</scope>
</reference>
<name>A0ABD3B7L1_9LAMI</name>
<organism evidence="1 2">
    <name type="scientific">Castilleja foliolosa</name>
    <dbReference type="NCBI Taxonomy" id="1961234"/>
    <lineage>
        <taxon>Eukaryota</taxon>
        <taxon>Viridiplantae</taxon>
        <taxon>Streptophyta</taxon>
        <taxon>Embryophyta</taxon>
        <taxon>Tracheophyta</taxon>
        <taxon>Spermatophyta</taxon>
        <taxon>Magnoliopsida</taxon>
        <taxon>eudicotyledons</taxon>
        <taxon>Gunneridae</taxon>
        <taxon>Pentapetalae</taxon>
        <taxon>asterids</taxon>
        <taxon>lamiids</taxon>
        <taxon>Lamiales</taxon>
        <taxon>Orobanchaceae</taxon>
        <taxon>Pedicularideae</taxon>
        <taxon>Castillejinae</taxon>
        <taxon>Castilleja</taxon>
    </lineage>
</organism>
<proteinExistence type="predicted"/>
<dbReference type="EMBL" id="JAVIJP010000140">
    <property type="protein sequence ID" value="KAL3613340.1"/>
    <property type="molecule type" value="Genomic_DNA"/>
</dbReference>
<keyword evidence="2" id="KW-1185">Reference proteome</keyword>
<dbReference type="Proteomes" id="UP001632038">
    <property type="component" value="Unassembled WGS sequence"/>
</dbReference>
<gene>
    <name evidence="1" type="ORF">CASFOL_042812</name>
</gene>
<evidence type="ECO:0000313" key="1">
    <source>
        <dbReference type="EMBL" id="KAL3613340.1"/>
    </source>
</evidence>
<comment type="caution">
    <text evidence="1">The sequence shown here is derived from an EMBL/GenBank/DDBJ whole genome shotgun (WGS) entry which is preliminary data.</text>
</comment>
<dbReference type="AlphaFoldDB" id="A0ABD3B7L1"/>
<protein>
    <submittedName>
        <fullName evidence="1">Uncharacterized protein</fullName>
    </submittedName>
</protein>
<sequence>MFDLLYTNGYNILSAYCMAMSGSPIKHTKTLPCNESLRDGPDLLNQWIKKLVIIIMDRQINSMTNP</sequence>